<dbReference type="EMBL" id="CP107052">
    <property type="protein sequence ID" value="UYH50731.1"/>
    <property type="molecule type" value="Genomic_DNA"/>
</dbReference>
<evidence type="ECO:0000313" key="20">
    <source>
        <dbReference type="EMBL" id="UYH50731.1"/>
    </source>
</evidence>
<evidence type="ECO:0000256" key="9">
    <source>
        <dbReference type="ARBA" id="ARBA00022679"/>
    </source>
</evidence>
<dbReference type="Proteomes" id="UP001163831">
    <property type="component" value="Chromosome"/>
</dbReference>
<evidence type="ECO:0000256" key="2">
    <source>
        <dbReference type="ARBA" id="ARBA00004651"/>
    </source>
</evidence>
<dbReference type="InterPro" id="IPR003805">
    <property type="entry name" value="CobS"/>
</dbReference>
<evidence type="ECO:0000313" key="21">
    <source>
        <dbReference type="Proteomes" id="UP001163831"/>
    </source>
</evidence>
<dbReference type="EC" id="2.7.8.26" evidence="5 19"/>
<proteinExistence type="inferred from homology"/>
<protein>
    <recommendedName>
        <fullName evidence="6 19">Adenosylcobinamide-GDP ribazoletransferase</fullName>
        <ecNumber evidence="5 19">2.7.8.26</ecNumber>
    </recommendedName>
    <alternativeName>
        <fullName evidence="16 19">Cobalamin synthase</fullName>
    </alternativeName>
    <alternativeName>
        <fullName evidence="15 19">Cobalamin-5'-phosphate synthase</fullName>
    </alternativeName>
</protein>
<evidence type="ECO:0000256" key="3">
    <source>
        <dbReference type="ARBA" id="ARBA00004663"/>
    </source>
</evidence>
<evidence type="ECO:0000256" key="16">
    <source>
        <dbReference type="ARBA" id="ARBA00032853"/>
    </source>
</evidence>
<evidence type="ECO:0000256" key="13">
    <source>
        <dbReference type="ARBA" id="ARBA00023136"/>
    </source>
</evidence>
<evidence type="ECO:0000256" key="11">
    <source>
        <dbReference type="ARBA" id="ARBA00022842"/>
    </source>
</evidence>
<dbReference type="RefSeq" id="WP_319806318.1">
    <property type="nucleotide sequence ID" value="NZ_CP107052.1"/>
</dbReference>
<comment type="function">
    <text evidence="14 19">Joins adenosylcobinamide-GDP and alpha-ribazole to generate adenosylcobalamin (Ado-cobalamin). Also synthesizes adenosylcobalamin 5'-phosphate from adenosylcobinamide-GDP and alpha-ribazole 5'-phosphate.</text>
</comment>
<evidence type="ECO:0000256" key="7">
    <source>
        <dbReference type="ARBA" id="ARBA00022475"/>
    </source>
</evidence>
<feature type="transmembrane region" description="Helical" evidence="19">
    <location>
        <begin position="81"/>
        <end position="99"/>
    </location>
</feature>
<keyword evidence="8 19" id="KW-0169">Cobalamin biosynthesis</keyword>
<keyword evidence="12 19" id="KW-1133">Transmembrane helix</keyword>
<keyword evidence="9 19" id="KW-0808">Transferase</keyword>
<evidence type="ECO:0000256" key="17">
    <source>
        <dbReference type="ARBA" id="ARBA00048623"/>
    </source>
</evidence>
<dbReference type="HAMAP" id="MF_00719">
    <property type="entry name" value="CobS"/>
    <property type="match status" value="1"/>
</dbReference>
<sequence>MRKCTEEFRTAWMLLTRIPLARAPHGRDGSGEDNAQQTLAASPAGRVPLAKTVWAWPVIGGLIGAFSALLILVLVLAGVDLSLAVLWVVAAQFLVTGALHEDGLMDAADGLFGGRNLERRLAIMRDSRVGGFGVLAGIFATLGKWSAYLAICRTASFDMVQTVFALASAAAIGRLGMVQLLSLSRPARSDGMASEISIGKDKCVVPMLISLAFGLEVGVIPTAMALLASWLLAMGVARYTQRKIGGYTGDILGATAIITELATLTIFSAMGGDCL</sequence>
<dbReference type="PANTHER" id="PTHR34148">
    <property type="entry name" value="ADENOSYLCOBINAMIDE-GDP RIBAZOLETRANSFERASE"/>
    <property type="match status" value="1"/>
</dbReference>
<evidence type="ECO:0000256" key="19">
    <source>
        <dbReference type="HAMAP-Rule" id="MF_00719"/>
    </source>
</evidence>
<organism evidence="20 21">
    <name type="scientific">Candidatus Kirkpatrickella diaphorinae</name>
    <dbReference type="NCBI Taxonomy" id="2984322"/>
    <lineage>
        <taxon>Bacteria</taxon>
        <taxon>Pseudomonadati</taxon>
        <taxon>Pseudomonadota</taxon>
        <taxon>Alphaproteobacteria</taxon>
        <taxon>Acetobacterales</taxon>
        <taxon>Acetobacteraceae</taxon>
        <taxon>Candidatus Kirkpatrickella</taxon>
    </lineage>
</organism>
<evidence type="ECO:0000256" key="6">
    <source>
        <dbReference type="ARBA" id="ARBA00015850"/>
    </source>
</evidence>
<evidence type="ECO:0000256" key="8">
    <source>
        <dbReference type="ARBA" id="ARBA00022573"/>
    </source>
</evidence>
<evidence type="ECO:0000256" key="15">
    <source>
        <dbReference type="ARBA" id="ARBA00032605"/>
    </source>
</evidence>
<name>A0ABY6GJ69_9PROT</name>
<comment type="catalytic activity">
    <reaction evidence="18 19">
        <text>alpha-ribazole 5'-phosphate + adenosylcob(III)inamide-GDP = adenosylcob(III)alamin 5'-phosphate + GMP + H(+)</text>
        <dbReference type="Rhea" id="RHEA:23560"/>
        <dbReference type="ChEBI" id="CHEBI:15378"/>
        <dbReference type="ChEBI" id="CHEBI:57918"/>
        <dbReference type="ChEBI" id="CHEBI:58115"/>
        <dbReference type="ChEBI" id="CHEBI:60487"/>
        <dbReference type="ChEBI" id="CHEBI:60493"/>
        <dbReference type="EC" id="2.7.8.26"/>
    </reaction>
</comment>
<comment type="cofactor">
    <cofactor evidence="1 19">
        <name>Mg(2+)</name>
        <dbReference type="ChEBI" id="CHEBI:18420"/>
    </cofactor>
</comment>
<evidence type="ECO:0000256" key="12">
    <source>
        <dbReference type="ARBA" id="ARBA00022989"/>
    </source>
</evidence>
<keyword evidence="11 19" id="KW-0460">Magnesium</keyword>
<evidence type="ECO:0000256" key="4">
    <source>
        <dbReference type="ARBA" id="ARBA00010561"/>
    </source>
</evidence>
<keyword evidence="7 19" id="KW-1003">Cell membrane</keyword>
<comment type="similarity">
    <text evidence="4 19">Belongs to the CobS family.</text>
</comment>
<keyword evidence="13 19" id="KW-0472">Membrane</keyword>
<evidence type="ECO:0000256" key="1">
    <source>
        <dbReference type="ARBA" id="ARBA00001946"/>
    </source>
</evidence>
<reference evidence="20" key="1">
    <citation type="submission" date="2022-10" db="EMBL/GenBank/DDBJ databases">
        <title>Candidatus Kirkpatrella diaphorinas gen. nov., sp. nov., an uncultured endosymbiont identified in a population of Diaphorina citri from Hawaii.</title>
        <authorList>
            <person name="Henry E.M."/>
            <person name="Carlson C.R."/>
            <person name="Kuo Y.-W."/>
        </authorList>
    </citation>
    <scope>NUCLEOTIDE SEQUENCE</scope>
    <source>
        <strain evidence="20">CADCRV1</strain>
    </source>
</reference>
<evidence type="ECO:0000256" key="5">
    <source>
        <dbReference type="ARBA" id="ARBA00013200"/>
    </source>
</evidence>
<comment type="pathway">
    <text evidence="3 19">Cofactor biosynthesis; adenosylcobalamin biosynthesis; adenosylcobalamin from cob(II)yrinate a,c-diamide: step 7/7.</text>
</comment>
<feature type="transmembrane region" description="Helical" evidence="19">
    <location>
        <begin position="53"/>
        <end position="75"/>
    </location>
</feature>
<comment type="subcellular location">
    <subcellularLocation>
        <location evidence="2 19">Cell membrane</location>
        <topology evidence="2 19">Multi-pass membrane protein</topology>
    </subcellularLocation>
</comment>
<evidence type="ECO:0000256" key="10">
    <source>
        <dbReference type="ARBA" id="ARBA00022692"/>
    </source>
</evidence>
<accession>A0ABY6GJ69</accession>
<comment type="catalytic activity">
    <reaction evidence="17 19">
        <text>alpha-ribazole + adenosylcob(III)inamide-GDP = adenosylcob(III)alamin + GMP + H(+)</text>
        <dbReference type="Rhea" id="RHEA:16049"/>
        <dbReference type="ChEBI" id="CHEBI:10329"/>
        <dbReference type="ChEBI" id="CHEBI:15378"/>
        <dbReference type="ChEBI" id="CHEBI:18408"/>
        <dbReference type="ChEBI" id="CHEBI:58115"/>
        <dbReference type="ChEBI" id="CHEBI:60487"/>
        <dbReference type="EC" id="2.7.8.26"/>
    </reaction>
</comment>
<feature type="transmembrane region" description="Helical" evidence="19">
    <location>
        <begin position="204"/>
        <end position="231"/>
    </location>
</feature>
<dbReference type="Pfam" id="PF02654">
    <property type="entry name" value="CobS"/>
    <property type="match status" value="1"/>
</dbReference>
<gene>
    <name evidence="19" type="primary">cobS</name>
    <name evidence="20" type="ORF">N5W20_06320</name>
</gene>
<feature type="transmembrane region" description="Helical" evidence="19">
    <location>
        <begin position="129"/>
        <end position="151"/>
    </location>
</feature>
<keyword evidence="21" id="KW-1185">Reference proteome</keyword>
<feature type="transmembrane region" description="Helical" evidence="19">
    <location>
        <begin position="251"/>
        <end position="270"/>
    </location>
</feature>
<evidence type="ECO:0000256" key="14">
    <source>
        <dbReference type="ARBA" id="ARBA00025228"/>
    </source>
</evidence>
<keyword evidence="10 19" id="KW-0812">Transmembrane</keyword>
<evidence type="ECO:0000256" key="18">
    <source>
        <dbReference type="ARBA" id="ARBA00049504"/>
    </source>
</evidence>
<dbReference type="PANTHER" id="PTHR34148:SF1">
    <property type="entry name" value="ADENOSYLCOBINAMIDE-GDP RIBAZOLETRANSFERASE"/>
    <property type="match status" value="1"/>
</dbReference>